<reference evidence="9 10" key="1">
    <citation type="submission" date="2016-10" db="EMBL/GenBank/DDBJ databases">
        <authorList>
            <person name="de Groot N.N."/>
        </authorList>
    </citation>
    <scope>NUCLEOTIDE SEQUENCE [LARGE SCALE GENOMIC DNA]</scope>
    <source>
        <strain evidence="9 10">DSM 21001</strain>
    </source>
</reference>
<dbReference type="NCBIfam" id="TIGR04178">
    <property type="entry name" value="exo_archaeo"/>
    <property type="match status" value="1"/>
</dbReference>
<dbReference type="EMBL" id="FOZL01000001">
    <property type="protein sequence ID" value="SFS04243.1"/>
    <property type="molecule type" value="Genomic_DNA"/>
</dbReference>
<feature type="transmembrane region" description="Helical" evidence="8">
    <location>
        <begin position="59"/>
        <end position="77"/>
    </location>
</feature>
<evidence type="ECO:0000256" key="5">
    <source>
        <dbReference type="ARBA" id="ARBA00022801"/>
    </source>
</evidence>
<dbReference type="GO" id="GO:0008233">
    <property type="term" value="F:peptidase activity"/>
    <property type="evidence" value="ECO:0007669"/>
    <property type="project" value="UniProtKB-KW"/>
</dbReference>
<keyword evidence="3" id="KW-0645">Protease</keyword>
<protein>
    <submittedName>
        <fullName evidence="9">Exosortase J</fullName>
    </submittedName>
</protein>
<feature type="transmembrane region" description="Helical" evidence="8">
    <location>
        <begin position="333"/>
        <end position="355"/>
    </location>
</feature>
<feature type="transmembrane region" description="Helical" evidence="8">
    <location>
        <begin position="128"/>
        <end position="146"/>
    </location>
</feature>
<dbReference type="STRING" id="474950.SAMN05421771_0884"/>
<evidence type="ECO:0000256" key="7">
    <source>
        <dbReference type="ARBA" id="ARBA00023136"/>
    </source>
</evidence>
<feature type="transmembrane region" description="Helical" evidence="8">
    <location>
        <begin position="281"/>
        <end position="304"/>
    </location>
</feature>
<dbReference type="InterPro" id="IPR026478">
    <property type="entry name" value="Exosortase_J"/>
</dbReference>
<evidence type="ECO:0000313" key="10">
    <source>
        <dbReference type="Proteomes" id="UP000199024"/>
    </source>
</evidence>
<sequence length="541" mass="59366">MAATTTPFHGVGRDYVEHDGTATSLRGFPMLMAVVVGAWMLAMIPVFHEAVLIWMGDPLRSLGMFFPVLAVVLIARVWRGLGWERNGTWWGLVPLLVAVAMVLARESYRITFLPKPEISVDLLPNGPILFLSLSAAVLMTGGARVWRKSLFPLMLVLFVNPFPSAFNALLDVPLQHASAATARRFALLIGEHPDGEQLRMMFTPDFGMFIAPGCNGIRGAVTLGYIGLIASYWRGFSVPMRLLAAFGGMAMGYLFNFLRLCLVVVYYKVGRTVTWIQPHGALIDYLIGGMLFLFLSVCFGLFLFRPDAEDPELTEMESPYWLEPSPVVAVNRVWVAGAFVLVCLTLGVSNVYAIVRDGRAAKVMGPKVETAVVLPQTVGRYRLVSQWMEGTDYLWGRYTDGHAGNDVSMGLWTSGGYHDATLCHLYRGERVTFGQVLAHRDASGAQTTFRTFQYDDGVTNSFAASKICAGCTEVSDPVRWVGPVQLIRKPADSYFKNPSVVGVLITHEADRGLGASPAGYEPLRAVIDALDGDALISRVKH</sequence>
<dbReference type="NCBIfam" id="TIGR04199">
    <property type="entry name" value="exosort_xrtJ"/>
    <property type="match status" value="1"/>
</dbReference>
<keyword evidence="7 8" id="KW-0472">Membrane</keyword>
<evidence type="ECO:0000256" key="8">
    <source>
        <dbReference type="SAM" id="Phobius"/>
    </source>
</evidence>
<feature type="transmembrane region" description="Helical" evidence="8">
    <location>
        <begin position="28"/>
        <end position="47"/>
    </location>
</feature>
<evidence type="ECO:0000256" key="6">
    <source>
        <dbReference type="ARBA" id="ARBA00022989"/>
    </source>
</evidence>
<keyword evidence="6 8" id="KW-1133">Transmembrane helix</keyword>
<dbReference type="RefSeq" id="WP_089836967.1">
    <property type="nucleotide sequence ID" value="NZ_FOZL01000001.1"/>
</dbReference>
<keyword evidence="10" id="KW-1185">Reference proteome</keyword>
<evidence type="ECO:0000256" key="4">
    <source>
        <dbReference type="ARBA" id="ARBA00022692"/>
    </source>
</evidence>
<evidence type="ECO:0000256" key="1">
    <source>
        <dbReference type="ARBA" id="ARBA00004651"/>
    </source>
</evidence>
<feature type="transmembrane region" description="Helical" evidence="8">
    <location>
        <begin position="242"/>
        <end position="269"/>
    </location>
</feature>
<dbReference type="InterPro" id="IPR026392">
    <property type="entry name" value="Exo/Archaeosortase_dom"/>
</dbReference>
<evidence type="ECO:0000313" key="9">
    <source>
        <dbReference type="EMBL" id="SFS04243.1"/>
    </source>
</evidence>
<dbReference type="GO" id="GO:0006508">
    <property type="term" value="P:proteolysis"/>
    <property type="evidence" value="ECO:0007669"/>
    <property type="project" value="UniProtKB-KW"/>
</dbReference>
<dbReference type="Pfam" id="PF09721">
    <property type="entry name" value="Exosortase_EpsH"/>
    <property type="match status" value="1"/>
</dbReference>
<dbReference type="AlphaFoldDB" id="A0A1I6LLH9"/>
<evidence type="ECO:0000256" key="3">
    <source>
        <dbReference type="ARBA" id="ARBA00022670"/>
    </source>
</evidence>
<dbReference type="GO" id="GO:0005886">
    <property type="term" value="C:plasma membrane"/>
    <property type="evidence" value="ECO:0007669"/>
    <property type="project" value="UniProtKB-SubCell"/>
</dbReference>
<proteinExistence type="predicted"/>
<gene>
    <name evidence="9" type="ORF">SAMN05421771_0884</name>
</gene>
<keyword evidence="2" id="KW-1003">Cell membrane</keyword>
<keyword evidence="5" id="KW-0378">Hydrolase</keyword>
<comment type="subcellular location">
    <subcellularLocation>
        <location evidence="1">Cell membrane</location>
        <topology evidence="1">Multi-pass membrane protein</topology>
    </subcellularLocation>
</comment>
<feature type="transmembrane region" description="Helical" evidence="8">
    <location>
        <begin position="89"/>
        <end position="108"/>
    </location>
</feature>
<keyword evidence="4 8" id="KW-0812">Transmembrane</keyword>
<dbReference type="OrthoDB" id="103041at2"/>
<evidence type="ECO:0000256" key="2">
    <source>
        <dbReference type="ARBA" id="ARBA00022475"/>
    </source>
</evidence>
<dbReference type="Proteomes" id="UP000199024">
    <property type="component" value="Unassembled WGS sequence"/>
</dbReference>
<feature type="transmembrane region" description="Helical" evidence="8">
    <location>
        <begin position="206"/>
        <end position="230"/>
    </location>
</feature>
<accession>A0A1I6LLH9</accession>
<name>A0A1I6LLH9_9BACT</name>
<organism evidence="9 10">
    <name type="scientific">Granulicella pectinivorans</name>
    <dbReference type="NCBI Taxonomy" id="474950"/>
    <lineage>
        <taxon>Bacteria</taxon>
        <taxon>Pseudomonadati</taxon>
        <taxon>Acidobacteriota</taxon>
        <taxon>Terriglobia</taxon>
        <taxon>Terriglobales</taxon>
        <taxon>Acidobacteriaceae</taxon>
        <taxon>Granulicella</taxon>
    </lineage>
</organism>
<dbReference type="InterPro" id="IPR019127">
    <property type="entry name" value="Exosortase"/>
</dbReference>